<accession>A0A160TQE6</accession>
<dbReference type="GO" id="GO:0008115">
    <property type="term" value="F:sarcosine oxidase activity"/>
    <property type="evidence" value="ECO:0007669"/>
    <property type="project" value="UniProtKB-EC"/>
</dbReference>
<keyword evidence="1" id="KW-0560">Oxidoreductase</keyword>
<dbReference type="EC" id="1.5.3.1" evidence="1"/>
<dbReference type="Pfam" id="PF04267">
    <property type="entry name" value="SoxD"/>
    <property type="match status" value="1"/>
</dbReference>
<gene>
    <name evidence="1" type="ORF">MGWOODY_Smn456</name>
</gene>
<dbReference type="EMBL" id="CZQE01000389">
    <property type="protein sequence ID" value="CUS46727.1"/>
    <property type="molecule type" value="Genomic_DNA"/>
</dbReference>
<sequence length="95" mass="10917">MLLISCPYCGPRAEIEFRCGGESHIVRPGPHDTVSDERWGDYLFFRQNPKGEHLERWFHAAGCRQWFNVARDTVTHRITAVYLMGEPKPAAEIST</sequence>
<name>A0A160TQE6_9ZZZZ</name>
<evidence type="ECO:0000313" key="1">
    <source>
        <dbReference type="EMBL" id="CUS46727.1"/>
    </source>
</evidence>
<organism evidence="1">
    <name type="scientific">hydrothermal vent metagenome</name>
    <dbReference type="NCBI Taxonomy" id="652676"/>
    <lineage>
        <taxon>unclassified sequences</taxon>
        <taxon>metagenomes</taxon>
        <taxon>ecological metagenomes</taxon>
    </lineage>
</organism>
<dbReference type="AlphaFoldDB" id="A0A160TQE6"/>
<dbReference type="Gene3D" id="3.30.2270.10">
    <property type="entry name" value="Folate-binding superfamily"/>
    <property type="match status" value="1"/>
</dbReference>
<proteinExistence type="predicted"/>
<dbReference type="NCBIfam" id="TIGR01374">
    <property type="entry name" value="soxD"/>
    <property type="match status" value="1"/>
</dbReference>
<reference evidence="1" key="1">
    <citation type="submission" date="2015-10" db="EMBL/GenBank/DDBJ databases">
        <authorList>
            <person name="Gilbert D.G."/>
        </authorList>
    </citation>
    <scope>NUCLEOTIDE SEQUENCE</scope>
</reference>
<dbReference type="InterPro" id="IPR006279">
    <property type="entry name" value="SoxD"/>
</dbReference>
<dbReference type="InterPro" id="IPR038561">
    <property type="entry name" value="SoxD_sf"/>
</dbReference>
<protein>
    <submittedName>
        <fullName evidence="1">Sarcosine oxidase delta subunit</fullName>
        <ecNumber evidence="1">1.5.3.1</ecNumber>
    </submittedName>
</protein>
<dbReference type="GO" id="GO:0046653">
    <property type="term" value="P:tetrahydrofolate metabolic process"/>
    <property type="evidence" value="ECO:0007669"/>
    <property type="project" value="InterPro"/>
</dbReference>